<dbReference type="Pfam" id="PF17932">
    <property type="entry name" value="TetR_C_24"/>
    <property type="match status" value="1"/>
</dbReference>
<dbReference type="InterPro" id="IPR041490">
    <property type="entry name" value="KstR2_TetR_C"/>
</dbReference>
<evidence type="ECO:0000313" key="7">
    <source>
        <dbReference type="Proteomes" id="UP000093309"/>
    </source>
</evidence>
<dbReference type="STRING" id="512399.A8709_04230"/>
<protein>
    <submittedName>
        <fullName evidence="6">TetR family transcriptional regulator</fullName>
    </submittedName>
</protein>
<dbReference type="InterPro" id="IPR036271">
    <property type="entry name" value="Tet_transcr_reg_TetR-rel_C_sf"/>
</dbReference>
<dbReference type="InterPro" id="IPR001647">
    <property type="entry name" value="HTH_TetR"/>
</dbReference>
<dbReference type="GO" id="GO:0045892">
    <property type="term" value="P:negative regulation of DNA-templated transcription"/>
    <property type="evidence" value="ECO:0007669"/>
    <property type="project" value="UniProtKB-ARBA"/>
</dbReference>
<dbReference type="SUPFAM" id="SSF46689">
    <property type="entry name" value="Homeodomain-like"/>
    <property type="match status" value="1"/>
</dbReference>
<dbReference type="OrthoDB" id="9809994at2"/>
<evidence type="ECO:0000256" key="1">
    <source>
        <dbReference type="ARBA" id="ARBA00023015"/>
    </source>
</evidence>
<evidence type="ECO:0000259" key="5">
    <source>
        <dbReference type="PROSITE" id="PS50977"/>
    </source>
</evidence>
<evidence type="ECO:0000256" key="2">
    <source>
        <dbReference type="ARBA" id="ARBA00023125"/>
    </source>
</evidence>
<dbReference type="EMBL" id="LYPC01000028">
    <property type="protein sequence ID" value="OCT10920.1"/>
    <property type="molecule type" value="Genomic_DNA"/>
</dbReference>
<dbReference type="InterPro" id="IPR023772">
    <property type="entry name" value="DNA-bd_HTH_TetR-type_CS"/>
</dbReference>
<dbReference type="Pfam" id="PF00440">
    <property type="entry name" value="TetR_N"/>
    <property type="match status" value="1"/>
</dbReference>
<dbReference type="Gene3D" id="1.10.357.10">
    <property type="entry name" value="Tetracycline Repressor, domain 2"/>
    <property type="match status" value="1"/>
</dbReference>
<dbReference type="Proteomes" id="UP000093309">
    <property type="component" value="Unassembled WGS sequence"/>
</dbReference>
<keyword evidence="7" id="KW-1185">Reference proteome</keyword>
<keyword evidence="3" id="KW-0804">Transcription</keyword>
<dbReference type="InterPro" id="IPR009057">
    <property type="entry name" value="Homeodomain-like_sf"/>
</dbReference>
<keyword evidence="1" id="KW-0805">Transcription regulation</keyword>
<dbReference type="PROSITE" id="PS50977">
    <property type="entry name" value="HTH_TETR_2"/>
    <property type="match status" value="1"/>
</dbReference>
<dbReference type="PANTHER" id="PTHR43479:SF11">
    <property type="entry name" value="ACREF_ENVCD OPERON REPRESSOR-RELATED"/>
    <property type="match status" value="1"/>
</dbReference>
<dbReference type="InterPro" id="IPR050624">
    <property type="entry name" value="HTH-type_Tx_Regulator"/>
</dbReference>
<evidence type="ECO:0000256" key="4">
    <source>
        <dbReference type="PROSITE-ProRule" id="PRU00335"/>
    </source>
</evidence>
<accession>A0A1C0ZS57</accession>
<feature type="DNA-binding region" description="H-T-H motif" evidence="4">
    <location>
        <begin position="23"/>
        <end position="42"/>
    </location>
</feature>
<keyword evidence="2 4" id="KW-0238">DNA-binding</keyword>
<gene>
    <name evidence="6" type="ORF">A8709_04230</name>
</gene>
<evidence type="ECO:0000313" key="6">
    <source>
        <dbReference type="EMBL" id="OCT10920.1"/>
    </source>
</evidence>
<dbReference type="PROSITE" id="PS01081">
    <property type="entry name" value="HTH_TETR_1"/>
    <property type="match status" value="1"/>
</dbReference>
<feature type="domain" description="HTH tetR-type" evidence="5">
    <location>
        <begin position="1"/>
        <end position="60"/>
    </location>
</feature>
<name>A0A1C0ZS57_9BACL</name>
<reference evidence="7" key="1">
    <citation type="submission" date="2016-05" db="EMBL/GenBank/DDBJ databases">
        <title>Paenibacillus oryzae. sp. nov., isolated from the rice root.</title>
        <authorList>
            <person name="Zhang J."/>
            <person name="Zhang X."/>
        </authorList>
    </citation>
    <scope>NUCLEOTIDE SEQUENCE [LARGE SCALE GENOMIC DNA]</scope>
    <source>
        <strain evidence="7">KCTC13222</strain>
    </source>
</reference>
<dbReference type="GO" id="GO:0003677">
    <property type="term" value="F:DNA binding"/>
    <property type="evidence" value="ECO:0007669"/>
    <property type="project" value="UniProtKB-UniRule"/>
</dbReference>
<dbReference type="FunFam" id="1.10.10.60:FF:000141">
    <property type="entry name" value="TetR family transcriptional regulator"/>
    <property type="match status" value="1"/>
</dbReference>
<dbReference type="SUPFAM" id="SSF48498">
    <property type="entry name" value="Tetracyclin repressor-like, C-terminal domain"/>
    <property type="match status" value="1"/>
</dbReference>
<sequence length="192" mass="21788">MSKEKIILAAVDVFSENGYHRASMDEIALRANVAKGTLYYHFPGKAQLFKTLVAEGFQEIIDKIRADLQANLTLEEQIRKIIRHNLDLFLESSGLAHIVFNELSNSIDQDVLEELKILRIQYIHFLAEVLEEGKQEGVLRDINCKLAAAGIVGMLDSACNYFMNNTNELSRDHIERFFYTIITSGLFMTSGE</sequence>
<proteinExistence type="predicted"/>
<dbReference type="RefSeq" id="WP_065857489.1">
    <property type="nucleotide sequence ID" value="NZ_LYPC01000028.1"/>
</dbReference>
<dbReference type="PRINTS" id="PR00455">
    <property type="entry name" value="HTHTETR"/>
</dbReference>
<dbReference type="PANTHER" id="PTHR43479">
    <property type="entry name" value="ACREF/ENVCD OPERON REPRESSOR-RELATED"/>
    <property type="match status" value="1"/>
</dbReference>
<dbReference type="AlphaFoldDB" id="A0A1C0ZS57"/>
<dbReference type="Gene3D" id="1.10.10.60">
    <property type="entry name" value="Homeodomain-like"/>
    <property type="match status" value="1"/>
</dbReference>
<comment type="caution">
    <text evidence="6">The sequence shown here is derived from an EMBL/GenBank/DDBJ whole genome shotgun (WGS) entry which is preliminary data.</text>
</comment>
<evidence type="ECO:0000256" key="3">
    <source>
        <dbReference type="ARBA" id="ARBA00023163"/>
    </source>
</evidence>
<organism evidence="6 7">
    <name type="scientific">Paenibacillus pectinilyticus</name>
    <dbReference type="NCBI Taxonomy" id="512399"/>
    <lineage>
        <taxon>Bacteria</taxon>
        <taxon>Bacillati</taxon>
        <taxon>Bacillota</taxon>
        <taxon>Bacilli</taxon>
        <taxon>Bacillales</taxon>
        <taxon>Paenibacillaceae</taxon>
        <taxon>Paenibacillus</taxon>
    </lineage>
</organism>